<dbReference type="KEGG" id="tsph:KIH39_07855"/>
<feature type="domain" description="Glycosyltransferase 2-like" evidence="1">
    <location>
        <begin position="9"/>
        <end position="120"/>
    </location>
</feature>
<accession>A0A8E6B9D3</accession>
<dbReference type="PANTHER" id="PTHR22916:SF3">
    <property type="entry name" value="UDP-GLCNAC:BETAGAL BETA-1,3-N-ACETYLGLUCOSAMINYLTRANSFERASE-LIKE PROTEIN 1"/>
    <property type="match status" value="1"/>
</dbReference>
<proteinExistence type="predicted"/>
<gene>
    <name evidence="2" type="ORF">KIH39_07855</name>
</gene>
<dbReference type="GO" id="GO:0016758">
    <property type="term" value="F:hexosyltransferase activity"/>
    <property type="evidence" value="ECO:0007669"/>
    <property type="project" value="UniProtKB-ARBA"/>
</dbReference>
<protein>
    <submittedName>
        <fullName evidence="2">Glycosyltransferase family 2 protein</fullName>
    </submittedName>
</protein>
<evidence type="ECO:0000313" key="3">
    <source>
        <dbReference type="Proteomes" id="UP000676194"/>
    </source>
</evidence>
<dbReference type="InterPro" id="IPR029044">
    <property type="entry name" value="Nucleotide-diphossugar_trans"/>
</dbReference>
<dbReference type="CDD" id="cd00761">
    <property type="entry name" value="Glyco_tranf_GTA_type"/>
    <property type="match status" value="1"/>
</dbReference>
<name>A0A8E6B9D3_9BACT</name>
<organism evidence="2 3">
    <name type="scientific">Telmatocola sphagniphila</name>
    <dbReference type="NCBI Taxonomy" id="1123043"/>
    <lineage>
        <taxon>Bacteria</taxon>
        <taxon>Pseudomonadati</taxon>
        <taxon>Planctomycetota</taxon>
        <taxon>Planctomycetia</taxon>
        <taxon>Gemmatales</taxon>
        <taxon>Gemmataceae</taxon>
    </lineage>
</organism>
<dbReference type="Pfam" id="PF00535">
    <property type="entry name" value="Glycos_transf_2"/>
    <property type="match status" value="1"/>
</dbReference>
<evidence type="ECO:0000259" key="1">
    <source>
        <dbReference type="Pfam" id="PF00535"/>
    </source>
</evidence>
<dbReference type="AlphaFoldDB" id="A0A8E6B9D3"/>
<sequence length="314" mass="35695">MQPLVTIPIAAYKSRPDHLQMAIQSALSQSIKDIEIIVSDDSPDDSLRRIVDTFRDARISYHHNNPRLGVAKNHWRAFENARGEFIAVLNHDDVIAVNFLEKLVNPLLADPNLAIAFCDHWVIDLEGRQLLDESNHIKQIWGRDKIIPGVVMPFYHLFVAQSVPMVMGAVFRKNLFPSNPPDLAGPAYDLWMTYLLCREGRGAYYTPERLSSWRAHPKNITSQGGLDWFYGSAKCWATAGRDANFLPYKSQILRKAAIGYFNCALFELRRGKTWSAFLFGLRSIKTKPTSKGFTACLLPVLPKPIRCRLLRNKT</sequence>
<dbReference type="SUPFAM" id="SSF53448">
    <property type="entry name" value="Nucleotide-diphospho-sugar transferases"/>
    <property type="match status" value="1"/>
</dbReference>
<keyword evidence="3" id="KW-1185">Reference proteome</keyword>
<dbReference type="InterPro" id="IPR001173">
    <property type="entry name" value="Glyco_trans_2-like"/>
</dbReference>
<dbReference type="Gene3D" id="3.90.550.10">
    <property type="entry name" value="Spore Coat Polysaccharide Biosynthesis Protein SpsA, Chain A"/>
    <property type="match status" value="1"/>
</dbReference>
<evidence type="ECO:0000313" key="2">
    <source>
        <dbReference type="EMBL" id="QVL33809.1"/>
    </source>
</evidence>
<dbReference type="Proteomes" id="UP000676194">
    <property type="component" value="Chromosome"/>
</dbReference>
<reference evidence="2" key="1">
    <citation type="submission" date="2021-05" db="EMBL/GenBank/DDBJ databases">
        <title>Complete genome sequence of the cellulolytic planctomycete Telmatocola sphagniphila SP2T and characterization of the first cellulase from planctomycetes.</title>
        <authorList>
            <person name="Rakitin A.L."/>
            <person name="Beletsky A.V."/>
            <person name="Naumoff D.G."/>
            <person name="Kulichevskaya I.S."/>
            <person name="Mardanov A.V."/>
            <person name="Ravin N.V."/>
            <person name="Dedysh S.N."/>
        </authorList>
    </citation>
    <scope>NUCLEOTIDE SEQUENCE</scope>
    <source>
        <strain evidence="2">SP2T</strain>
    </source>
</reference>
<dbReference type="EMBL" id="CP074694">
    <property type="protein sequence ID" value="QVL33809.1"/>
    <property type="molecule type" value="Genomic_DNA"/>
</dbReference>
<dbReference type="PANTHER" id="PTHR22916">
    <property type="entry name" value="GLYCOSYLTRANSFERASE"/>
    <property type="match status" value="1"/>
</dbReference>